<evidence type="ECO:0000256" key="2">
    <source>
        <dbReference type="RuleBase" id="RU003844"/>
    </source>
</evidence>
<dbReference type="Pfam" id="PF01237">
    <property type="entry name" value="Oxysterol_BP"/>
    <property type="match status" value="2"/>
</dbReference>
<dbReference type="SUPFAM" id="SSF144000">
    <property type="entry name" value="Oxysterol-binding protein-like"/>
    <property type="match status" value="1"/>
</dbReference>
<evidence type="ECO:0000313" key="4">
    <source>
        <dbReference type="EMBL" id="KAJ3485133.1"/>
    </source>
</evidence>
<feature type="region of interest" description="Disordered" evidence="3">
    <location>
        <begin position="1"/>
        <end position="45"/>
    </location>
</feature>
<proteinExistence type="inferred from homology"/>
<dbReference type="GO" id="GO:0016020">
    <property type="term" value="C:membrane"/>
    <property type="evidence" value="ECO:0007669"/>
    <property type="project" value="TreeGrafter"/>
</dbReference>
<feature type="compositionally biased region" description="Polar residues" evidence="3">
    <location>
        <begin position="186"/>
        <end position="227"/>
    </location>
</feature>
<dbReference type="Proteomes" id="UP001212997">
    <property type="component" value="Unassembled WGS sequence"/>
</dbReference>
<dbReference type="AlphaFoldDB" id="A0AAD5V3H9"/>
<dbReference type="PANTHER" id="PTHR10972">
    <property type="entry name" value="OXYSTEROL-BINDING PROTEIN-RELATED"/>
    <property type="match status" value="1"/>
</dbReference>
<comment type="similarity">
    <text evidence="1 2">Belongs to the OSBP family.</text>
</comment>
<reference evidence="4" key="1">
    <citation type="submission" date="2022-07" db="EMBL/GenBank/DDBJ databases">
        <title>Genome Sequence of Physisporinus lineatus.</title>
        <authorList>
            <person name="Buettner E."/>
        </authorList>
    </citation>
    <scope>NUCLEOTIDE SEQUENCE</scope>
    <source>
        <strain evidence="4">VT162</strain>
    </source>
</reference>
<dbReference type="Gene3D" id="2.40.160.120">
    <property type="match status" value="1"/>
</dbReference>
<dbReference type="GO" id="GO:0032934">
    <property type="term" value="F:sterol binding"/>
    <property type="evidence" value="ECO:0007669"/>
    <property type="project" value="TreeGrafter"/>
</dbReference>
<organism evidence="4 5">
    <name type="scientific">Meripilus lineatus</name>
    <dbReference type="NCBI Taxonomy" id="2056292"/>
    <lineage>
        <taxon>Eukaryota</taxon>
        <taxon>Fungi</taxon>
        <taxon>Dikarya</taxon>
        <taxon>Basidiomycota</taxon>
        <taxon>Agaricomycotina</taxon>
        <taxon>Agaricomycetes</taxon>
        <taxon>Polyporales</taxon>
        <taxon>Meripilaceae</taxon>
        <taxon>Meripilus</taxon>
    </lineage>
</organism>
<dbReference type="InterPro" id="IPR018494">
    <property type="entry name" value="Oxysterol-bd_CS"/>
</dbReference>
<sequence length="562" mass="61900">MSFSFFASPSPIPPPETKDAPTPNTEVSEEDPAEQAISVPDGSDTGEGGKLKMIISLVKKCLGVKDIATMRLSLPASLLEPIPNLEYWHYLDRPDLFAAINDSEDPFDRMLAVLRFTFSKDLKFIRGKICKPYNSVLGEHFRSHWDVIPVSYPGDTSQAPIQHLYLYPPAAESTYSSTLSITSPRNGISETASMKSARSGKSNRSGLSTLSKGCSTPGTPGKSTPATSPELFETQLDADMSNLNLSASNSGDLIESDEVTPSEDRARVRVAFLTEQVSHHPPVSAFTAFCPSRHVELTGVDQISAKVSGTTVRVMPGSCNKGFFVRIHGGPGKGETYHATHPVAAVNGILRGSFYVTMGESTVITCSGSDGQNLRAIIEYKEESWLGRAHFLCEGVIHTYTPGESAYQDWTKVKHVPRSRVLATFDGSWKHLVKWKRVDDPDSAYSTLIDLSTLHVIPKAVRPLEKQLSTESRKLWDNVTTRLLSKEYSEATKHKLAIEQKQRDDAAERKRKGIKFIPRYFDSNIDSGIPTLTDDGHKALYEELGEEALHPLEDIPKDFGKV</sequence>
<accession>A0AAD5V3H9</accession>
<name>A0AAD5V3H9_9APHY</name>
<evidence type="ECO:0008006" key="6">
    <source>
        <dbReference type="Google" id="ProtNLM"/>
    </source>
</evidence>
<comment type="caution">
    <text evidence="4">The sequence shown here is derived from an EMBL/GenBank/DDBJ whole genome shotgun (WGS) entry which is preliminary data.</text>
</comment>
<dbReference type="InterPro" id="IPR037239">
    <property type="entry name" value="OSBP_sf"/>
</dbReference>
<dbReference type="InterPro" id="IPR000648">
    <property type="entry name" value="Oxysterol-bd"/>
</dbReference>
<protein>
    <recommendedName>
        <fullName evidence="6">Oxysterol-binding protein</fullName>
    </recommendedName>
</protein>
<dbReference type="GO" id="GO:0005829">
    <property type="term" value="C:cytosol"/>
    <property type="evidence" value="ECO:0007669"/>
    <property type="project" value="TreeGrafter"/>
</dbReference>
<feature type="region of interest" description="Disordered" evidence="3">
    <location>
        <begin position="186"/>
        <end position="228"/>
    </location>
</feature>
<evidence type="ECO:0000313" key="5">
    <source>
        <dbReference type="Proteomes" id="UP001212997"/>
    </source>
</evidence>
<dbReference type="PROSITE" id="PS01013">
    <property type="entry name" value="OSBP"/>
    <property type="match status" value="1"/>
</dbReference>
<evidence type="ECO:0000256" key="3">
    <source>
        <dbReference type="SAM" id="MobiDB-lite"/>
    </source>
</evidence>
<keyword evidence="5" id="KW-1185">Reference proteome</keyword>
<evidence type="ECO:0000256" key="1">
    <source>
        <dbReference type="ARBA" id="ARBA00008842"/>
    </source>
</evidence>
<gene>
    <name evidence="4" type="ORF">NLI96_g5181</name>
</gene>
<dbReference type="EMBL" id="JANAWD010000164">
    <property type="protein sequence ID" value="KAJ3485133.1"/>
    <property type="molecule type" value="Genomic_DNA"/>
</dbReference>
<dbReference type="Gene3D" id="3.30.70.3490">
    <property type="match status" value="1"/>
</dbReference>
<dbReference type="PANTHER" id="PTHR10972:SF212">
    <property type="entry name" value="OXYSTEROL-BINDING PROTEIN-LIKE PROTEIN 1"/>
    <property type="match status" value="1"/>
</dbReference>